<keyword evidence="6" id="KW-0808">Transferase</keyword>
<keyword evidence="5" id="KW-0597">Phosphoprotein</keyword>
<dbReference type="GO" id="GO:0000155">
    <property type="term" value="F:phosphorelay sensor kinase activity"/>
    <property type="evidence" value="ECO:0007669"/>
    <property type="project" value="InterPro"/>
</dbReference>
<accession>A0A542ZMX3</accession>
<keyword evidence="9" id="KW-0472">Membrane</keyword>
<dbReference type="InterPro" id="IPR050980">
    <property type="entry name" value="2C_sensor_his_kinase"/>
</dbReference>
<dbReference type="EMBL" id="VFOQ01000001">
    <property type="protein sequence ID" value="TQL61647.1"/>
    <property type="molecule type" value="Genomic_DNA"/>
</dbReference>
<gene>
    <name evidence="11" type="ORF">FB474_3061</name>
</gene>
<dbReference type="SUPFAM" id="SSF55874">
    <property type="entry name" value="ATPase domain of HSP90 chaperone/DNA topoisomerase II/histidine kinase"/>
    <property type="match status" value="1"/>
</dbReference>
<keyword evidence="4" id="KW-1003">Cell membrane</keyword>
<feature type="domain" description="Histidine kinase" evidence="10">
    <location>
        <begin position="135"/>
        <end position="347"/>
    </location>
</feature>
<keyword evidence="9" id="KW-0812">Transmembrane</keyword>
<dbReference type="RefSeq" id="WP_141789399.1">
    <property type="nucleotide sequence ID" value="NZ_BAAAKX010000018.1"/>
</dbReference>
<evidence type="ECO:0000256" key="4">
    <source>
        <dbReference type="ARBA" id="ARBA00022475"/>
    </source>
</evidence>
<evidence type="ECO:0000259" key="10">
    <source>
        <dbReference type="PROSITE" id="PS50109"/>
    </source>
</evidence>
<evidence type="ECO:0000256" key="5">
    <source>
        <dbReference type="ARBA" id="ARBA00022553"/>
    </source>
</evidence>
<comment type="catalytic activity">
    <reaction evidence="1">
        <text>ATP + protein L-histidine = ADP + protein N-phospho-L-histidine.</text>
        <dbReference type="EC" id="2.7.13.3"/>
    </reaction>
</comment>
<evidence type="ECO:0000256" key="6">
    <source>
        <dbReference type="ARBA" id="ARBA00022679"/>
    </source>
</evidence>
<dbReference type="CDD" id="cd00082">
    <property type="entry name" value="HisKA"/>
    <property type="match status" value="1"/>
</dbReference>
<dbReference type="Gene3D" id="1.10.287.130">
    <property type="match status" value="1"/>
</dbReference>
<dbReference type="Proteomes" id="UP000319514">
    <property type="component" value="Unassembled WGS sequence"/>
</dbReference>
<dbReference type="AlphaFoldDB" id="A0A542ZMX3"/>
<dbReference type="SMART" id="SM00388">
    <property type="entry name" value="HisKA"/>
    <property type="match status" value="1"/>
</dbReference>
<keyword evidence="7" id="KW-0418">Kinase</keyword>
<dbReference type="Gene3D" id="3.30.565.10">
    <property type="entry name" value="Histidine kinase-like ATPase, C-terminal domain"/>
    <property type="match status" value="1"/>
</dbReference>
<dbReference type="SUPFAM" id="SSF47384">
    <property type="entry name" value="Homodimeric domain of signal transducing histidine kinase"/>
    <property type="match status" value="1"/>
</dbReference>
<keyword evidence="8" id="KW-0902">Two-component regulatory system</keyword>
<evidence type="ECO:0000256" key="8">
    <source>
        <dbReference type="ARBA" id="ARBA00023012"/>
    </source>
</evidence>
<feature type="transmembrane region" description="Helical" evidence="9">
    <location>
        <begin position="61"/>
        <end position="83"/>
    </location>
</feature>
<dbReference type="Pfam" id="PF00512">
    <property type="entry name" value="HisKA"/>
    <property type="match status" value="1"/>
</dbReference>
<keyword evidence="9" id="KW-1133">Transmembrane helix</keyword>
<dbReference type="OrthoDB" id="5241402at2"/>
<dbReference type="InterPro" id="IPR036097">
    <property type="entry name" value="HisK_dim/P_sf"/>
</dbReference>
<dbReference type="PANTHER" id="PTHR44936">
    <property type="entry name" value="SENSOR PROTEIN CREC"/>
    <property type="match status" value="1"/>
</dbReference>
<dbReference type="SMART" id="SM00387">
    <property type="entry name" value="HATPase_c"/>
    <property type="match status" value="1"/>
</dbReference>
<dbReference type="Pfam" id="PF02518">
    <property type="entry name" value="HATPase_c"/>
    <property type="match status" value="1"/>
</dbReference>
<protein>
    <recommendedName>
        <fullName evidence="3">histidine kinase</fullName>
        <ecNumber evidence="3">2.7.13.3</ecNumber>
    </recommendedName>
</protein>
<dbReference type="InterPro" id="IPR036890">
    <property type="entry name" value="HATPase_C_sf"/>
</dbReference>
<dbReference type="PROSITE" id="PS50109">
    <property type="entry name" value="HIS_KIN"/>
    <property type="match status" value="1"/>
</dbReference>
<keyword evidence="12" id="KW-1185">Reference proteome</keyword>
<evidence type="ECO:0000256" key="2">
    <source>
        <dbReference type="ARBA" id="ARBA00004651"/>
    </source>
</evidence>
<dbReference type="GO" id="GO:0005886">
    <property type="term" value="C:plasma membrane"/>
    <property type="evidence" value="ECO:0007669"/>
    <property type="project" value="UniProtKB-SubCell"/>
</dbReference>
<evidence type="ECO:0000313" key="11">
    <source>
        <dbReference type="EMBL" id="TQL61647.1"/>
    </source>
</evidence>
<reference evidence="11 12" key="1">
    <citation type="submission" date="2019-06" db="EMBL/GenBank/DDBJ databases">
        <title>Sequencing the genomes of 1000 actinobacteria strains.</title>
        <authorList>
            <person name="Klenk H.-P."/>
        </authorList>
    </citation>
    <scope>NUCLEOTIDE SEQUENCE [LARGE SCALE GENOMIC DNA]</scope>
    <source>
        <strain evidence="11 12">DSM 18082</strain>
    </source>
</reference>
<dbReference type="PANTHER" id="PTHR44936:SF9">
    <property type="entry name" value="SENSOR PROTEIN CREC"/>
    <property type="match status" value="1"/>
</dbReference>
<evidence type="ECO:0000256" key="7">
    <source>
        <dbReference type="ARBA" id="ARBA00022777"/>
    </source>
</evidence>
<dbReference type="InterPro" id="IPR003661">
    <property type="entry name" value="HisK_dim/P_dom"/>
</dbReference>
<comment type="caution">
    <text evidence="11">The sequence shown here is derived from an EMBL/GenBank/DDBJ whole genome shotgun (WGS) entry which is preliminary data.</text>
</comment>
<evidence type="ECO:0000256" key="3">
    <source>
        <dbReference type="ARBA" id="ARBA00012438"/>
    </source>
</evidence>
<feature type="transmembrane region" description="Helical" evidence="9">
    <location>
        <begin position="12"/>
        <end position="29"/>
    </location>
</feature>
<evidence type="ECO:0000313" key="12">
    <source>
        <dbReference type="Proteomes" id="UP000319514"/>
    </source>
</evidence>
<name>A0A542ZMX3_9MICO</name>
<dbReference type="InterPro" id="IPR003594">
    <property type="entry name" value="HATPase_dom"/>
</dbReference>
<feature type="transmembrane region" description="Helical" evidence="9">
    <location>
        <begin position="35"/>
        <end position="54"/>
    </location>
</feature>
<organism evidence="11 12">
    <name type="scientific">Oryzihumus leptocrescens</name>
    <dbReference type="NCBI Taxonomy" id="297536"/>
    <lineage>
        <taxon>Bacteria</taxon>
        <taxon>Bacillati</taxon>
        <taxon>Actinomycetota</taxon>
        <taxon>Actinomycetes</taxon>
        <taxon>Micrococcales</taxon>
        <taxon>Intrasporangiaceae</taxon>
        <taxon>Oryzihumus</taxon>
    </lineage>
</organism>
<evidence type="ECO:0000256" key="1">
    <source>
        <dbReference type="ARBA" id="ARBA00000085"/>
    </source>
</evidence>
<proteinExistence type="predicted"/>
<comment type="subcellular location">
    <subcellularLocation>
        <location evidence="2">Cell membrane</location>
        <topology evidence="2">Multi-pass membrane protein</topology>
    </subcellularLocation>
</comment>
<sequence>MDAEHRGGPDLYPWWLALALASTAGMWVQPGDETIPYHVGWAGFGLMYGLGRAWSPRRTAVALGLFTGVTGGILVARASAGVLAWQETAEIPLMLLLVALMVWHVRRRQLALAAATHLARRDAQRAHDHERLTRLTSHELRTPLTIARGYVELLRSTETRTERIVDLDVVDDELQRLSRVCERLVRVIQAQTEPELHRFDVDELLRQTGERWAIVSARRWVVQAGAGEVECSAERLRAVLDTLVENAVRYTREGDTVRIFGRRKDGCVELGVADSGPGMSARQMALLNRGTAPTEAVPDTLPRDALSQTGLGLGLVRTVVAARDGRLLARTAPEGGAEVAVHLPLDTAPAIETASQHALNGTLRRVMREATARPATG</sequence>
<dbReference type="EC" id="2.7.13.3" evidence="3"/>
<dbReference type="InterPro" id="IPR005467">
    <property type="entry name" value="His_kinase_dom"/>
</dbReference>
<evidence type="ECO:0000256" key="9">
    <source>
        <dbReference type="SAM" id="Phobius"/>
    </source>
</evidence>